<dbReference type="EMBL" id="KN836640">
    <property type="protein sequence ID" value="KIK31798.1"/>
    <property type="molecule type" value="Genomic_DNA"/>
</dbReference>
<gene>
    <name evidence="1" type="ORF">CY34DRAFT_19560</name>
</gene>
<dbReference type="OrthoDB" id="8954335at2759"/>
<evidence type="ECO:0000313" key="2">
    <source>
        <dbReference type="Proteomes" id="UP000054485"/>
    </source>
</evidence>
<accession>A0A0D0AIF1</accession>
<proteinExistence type="predicted"/>
<sequence length="99" mass="10907">MLNGVSGCWDRPDQFTGVQDSAWAIIESIAQQPRKEPLSIQRDIGVSRIRSSTTQSSVRKEEGRASSTLRIAVQSLKMNMFGHSVNDFNDGPSGARRTV</sequence>
<dbReference type="AlphaFoldDB" id="A0A0D0AIF1"/>
<name>A0A0D0AIF1_9AGAM</name>
<dbReference type="HOGENOM" id="CLU_2321913_0_0_1"/>
<organism evidence="1 2">
    <name type="scientific">Suillus luteus UH-Slu-Lm8-n1</name>
    <dbReference type="NCBI Taxonomy" id="930992"/>
    <lineage>
        <taxon>Eukaryota</taxon>
        <taxon>Fungi</taxon>
        <taxon>Dikarya</taxon>
        <taxon>Basidiomycota</taxon>
        <taxon>Agaricomycotina</taxon>
        <taxon>Agaricomycetes</taxon>
        <taxon>Agaricomycetidae</taxon>
        <taxon>Boletales</taxon>
        <taxon>Suillineae</taxon>
        <taxon>Suillaceae</taxon>
        <taxon>Suillus</taxon>
    </lineage>
</organism>
<dbReference type="Proteomes" id="UP000054485">
    <property type="component" value="Unassembled WGS sequence"/>
</dbReference>
<reference evidence="2" key="2">
    <citation type="submission" date="2015-01" db="EMBL/GenBank/DDBJ databases">
        <title>Evolutionary Origins and Diversification of the Mycorrhizal Mutualists.</title>
        <authorList>
            <consortium name="DOE Joint Genome Institute"/>
            <consortium name="Mycorrhizal Genomics Consortium"/>
            <person name="Kohler A."/>
            <person name="Kuo A."/>
            <person name="Nagy L.G."/>
            <person name="Floudas D."/>
            <person name="Copeland A."/>
            <person name="Barry K.W."/>
            <person name="Cichocki N."/>
            <person name="Veneault-Fourrey C."/>
            <person name="LaButti K."/>
            <person name="Lindquist E.A."/>
            <person name="Lipzen A."/>
            <person name="Lundell T."/>
            <person name="Morin E."/>
            <person name="Murat C."/>
            <person name="Riley R."/>
            <person name="Ohm R."/>
            <person name="Sun H."/>
            <person name="Tunlid A."/>
            <person name="Henrissat B."/>
            <person name="Grigoriev I.V."/>
            <person name="Hibbett D.S."/>
            <person name="Martin F."/>
        </authorList>
    </citation>
    <scope>NUCLEOTIDE SEQUENCE [LARGE SCALE GENOMIC DNA]</scope>
    <source>
        <strain evidence="2">UH-Slu-Lm8-n1</strain>
    </source>
</reference>
<keyword evidence="2" id="KW-1185">Reference proteome</keyword>
<reference evidence="1 2" key="1">
    <citation type="submission" date="2014-04" db="EMBL/GenBank/DDBJ databases">
        <authorList>
            <consortium name="DOE Joint Genome Institute"/>
            <person name="Kuo A."/>
            <person name="Ruytinx J."/>
            <person name="Rineau F."/>
            <person name="Colpaert J."/>
            <person name="Kohler A."/>
            <person name="Nagy L.G."/>
            <person name="Floudas D."/>
            <person name="Copeland A."/>
            <person name="Barry K.W."/>
            <person name="Cichocki N."/>
            <person name="Veneault-Fourrey C."/>
            <person name="LaButti K."/>
            <person name="Lindquist E.A."/>
            <person name="Lipzen A."/>
            <person name="Lundell T."/>
            <person name="Morin E."/>
            <person name="Murat C."/>
            <person name="Sun H."/>
            <person name="Tunlid A."/>
            <person name="Henrissat B."/>
            <person name="Grigoriev I.V."/>
            <person name="Hibbett D.S."/>
            <person name="Martin F."/>
            <person name="Nordberg H.P."/>
            <person name="Cantor M.N."/>
            <person name="Hua S.X."/>
        </authorList>
    </citation>
    <scope>NUCLEOTIDE SEQUENCE [LARGE SCALE GENOMIC DNA]</scope>
    <source>
        <strain evidence="1 2">UH-Slu-Lm8-n1</strain>
    </source>
</reference>
<evidence type="ECO:0000313" key="1">
    <source>
        <dbReference type="EMBL" id="KIK31798.1"/>
    </source>
</evidence>
<dbReference type="InParanoid" id="A0A0D0AIF1"/>
<protein>
    <submittedName>
        <fullName evidence="1">Uncharacterized protein</fullName>
    </submittedName>
</protein>